<keyword evidence="3" id="KW-1185">Reference proteome</keyword>
<dbReference type="InterPro" id="IPR014922">
    <property type="entry name" value="YdhG-like"/>
</dbReference>
<reference evidence="2 3" key="1">
    <citation type="submission" date="2020-04" db="EMBL/GenBank/DDBJ databases">
        <title>Draft genome of Pyxidicoccus fallax type strain.</title>
        <authorList>
            <person name="Whitworth D.E."/>
        </authorList>
    </citation>
    <scope>NUCLEOTIDE SEQUENCE [LARGE SCALE GENOMIC DNA]</scope>
    <source>
        <strain evidence="2 3">DSM 14698</strain>
    </source>
</reference>
<dbReference type="Pfam" id="PF13376">
    <property type="entry name" value="OmdA"/>
    <property type="match status" value="1"/>
</dbReference>
<feature type="domain" description="YdhG-like" evidence="1">
    <location>
        <begin position="30"/>
        <end position="127"/>
    </location>
</feature>
<dbReference type="Pfam" id="PF08818">
    <property type="entry name" value="DUF1801"/>
    <property type="match status" value="1"/>
</dbReference>
<dbReference type="AlphaFoldDB" id="A0A848LCS0"/>
<dbReference type="SUPFAM" id="SSF159888">
    <property type="entry name" value="YdhG-like"/>
    <property type="match status" value="1"/>
</dbReference>
<proteinExistence type="predicted"/>
<dbReference type="InterPro" id="IPR016786">
    <property type="entry name" value="YdeI_bac"/>
</dbReference>
<dbReference type="EMBL" id="JABBJJ010000078">
    <property type="protein sequence ID" value="NMO16779.1"/>
    <property type="molecule type" value="Genomic_DNA"/>
</dbReference>
<evidence type="ECO:0000259" key="1">
    <source>
        <dbReference type="Pfam" id="PF08818"/>
    </source>
</evidence>
<dbReference type="Gene3D" id="3.90.1150.200">
    <property type="match status" value="1"/>
</dbReference>
<comment type="caution">
    <text evidence="2">The sequence shown here is derived from an EMBL/GenBank/DDBJ whole genome shotgun (WGS) entry which is preliminary data.</text>
</comment>
<dbReference type="PIRSF" id="PIRSF021308">
    <property type="entry name" value="UCP021308"/>
    <property type="match status" value="1"/>
</dbReference>
<dbReference type="RefSeq" id="WP_169346066.1">
    <property type="nucleotide sequence ID" value="NZ_JABBJJ010000078.1"/>
</dbReference>
<accession>A0A848LCS0</accession>
<protein>
    <recommendedName>
        <fullName evidence="1">YdhG-like domain-containing protein</fullName>
    </recommendedName>
</protein>
<evidence type="ECO:0000313" key="2">
    <source>
        <dbReference type="EMBL" id="NMO16779.1"/>
    </source>
</evidence>
<organism evidence="2 3">
    <name type="scientific">Pyxidicoccus fallax</name>
    <dbReference type="NCBI Taxonomy" id="394095"/>
    <lineage>
        <taxon>Bacteria</taxon>
        <taxon>Pseudomonadati</taxon>
        <taxon>Myxococcota</taxon>
        <taxon>Myxococcia</taxon>
        <taxon>Myxococcales</taxon>
        <taxon>Cystobacterineae</taxon>
        <taxon>Myxococcaceae</taxon>
        <taxon>Pyxidicoccus</taxon>
    </lineage>
</organism>
<evidence type="ECO:0000313" key="3">
    <source>
        <dbReference type="Proteomes" id="UP000518300"/>
    </source>
</evidence>
<sequence>MNNTSVDSYLRDGCGRCEHYKTPACKVHRWTKALEALRELVLASGLVEEMKWGCPCYTLGGKNVVMVTAFKEYCALQFFKGAALVDDAGVLESPGPNSRFARFLKFQSVEDVIARRPVARRLVDQAIALERAGTKVAPKAAPEPVPVELERRLAADPALRRAFEALTPGRQRSHILHISGAKQSETRERRVDRCAPDILSGRGFNER</sequence>
<name>A0A848LCS0_9BACT</name>
<dbReference type="Proteomes" id="UP000518300">
    <property type="component" value="Unassembled WGS sequence"/>
</dbReference>
<gene>
    <name evidence="2" type="ORF">HG543_18205</name>
</gene>